<dbReference type="GO" id="GO:0005737">
    <property type="term" value="C:cytoplasm"/>
    <property type="evidence" value="ECO:0007669"/>
    <property type="project" value="TreeGrafter"/>
</dbReference>
<dbReference type="InterPro" id="IPR009091">
    <property type="entry name" value="RCC1/BLIP-II"/>
</dbReference>
<keyword evidence="3" id="KW-1185">Reference proteome</keyword>
<evidence type="ECO:0000259" key="1">
    <source>
        <dbReference type="Pfam" id="PF07833"/>
    </source>
</evidence>
<dbReference type="EMBL" id="AP019308">
    <property type="protein sequence ID" value="BBH19362.1"/>
    <property type="molecule type" value="Genomic_DNA"/>
</dbReference>
<protein>
    <recommendedName>
        <fullName evidence="1">Copper amine oxidase-like N-terminal domain-containing protein</fullName>
    </recommendedName>
</protein>
<evidence type="ECO:0000313" key="2">
    <source>
        <dbReference type="EMBL" id="BBH19362.1"/>
    </source>
</evidence>
<dbReference type="Pfam" id="PF07833">
    <property type="entry name" value="Cu_amine_oxidN1"/>
    <property type="match status" value="1"/>
</dbReference>
<feature type="domain" description="Copper amine oxidase-like N-terminal" evidence="1">
    <location>
        <begin position="371"/>
        <end position="478"/>
    </location>
</feature>
<dbReference type="PANTHER" id="PTHR45982">
    <property type="entry name" value="REGULATOR OF CHROMOSOME CONDENSATION"/>
    <property type="match status" value="1"/>
</dbReference>
<dbReference type="Pfam" id="PF13540">
    <property type="entry name" value="RCC1_2"/>
    <property type="match status" value="2"/>
</dbReference>
<dbReference type="SUPFAM" id="SSF50985">
    <property type="entry name" value="RCC1/BLIP-II"/>
    <property type="match status" value="1"/>
</dbReference>
<dbReference type="Proteomes" id="UP000275368">
    <property type="component" value="Chromosome"/>
</dbReference>
<dbReference type="OrthoDB" id="27389at2"/>
<dbReference type="InterPro" id="IPR012854">
    <property type="entry name" value="Cu_amine_oxidase-like_N"/>
</dbReference>
<dbReference type="Gene3D" id="2.130.10.30">
    <property type="entry name" value="Regulator of chromosome condensation 1/beta-lactamase-inhibitor protein II"/>
    <property type="match status" value="2"/>
</dbReference>
<accession>A0A3G9IMA9</accession>
<organism evidence="2 3">
    <name type="scientific">Paenibacillus baekrokdamisoli</name>
    <dbReference type="NCBI Taxonomy" id="1712516"/>
    <lineage>
        <taxon>Bacteria</taxon>
        <taxon>Bacillati</taxon>
        <taxon>Bacillota</taxon>
        <taxon>Bacilli</taxon>
        <taxon>Bacillales</taxon>
        <taxon>Paenibacillaceae</taxon>
        <taxon>Paenibacillus</taxon>
    </lineage>
</organism>
<gene>
    <name evidence="2" type="ORF">Back11_07070</name>
</gene>
<dbReference type="KEGG" id="pbk:Back11_07070"/>
<reference evidence="2 3" key="1">
    <citation type="submission" date="2018-11" db="EMBL/GenBank/DDBJ databases">
        <title>Complete genome sequence of Paenibacillus baekrokdamisoli strain KCTC 33723.</title>
        <authorList>
            <person name="Kang S.W."/>
            <person name="Lee K.C."/>
            <person name="Kim K.K."/>
            <person name="Kim J.S."/>
            <person name="Kim D.S."/>
            <person name="Ko S.H."/>
            <person name="Yang S.H."/>
            <person name="Lee J.S."/>
        </authorList>
    </citation>
    <scope>NUCLEOTIDE SEQUENCE [LARGE SCALE GENOMIC DNA]</scope>
    <source>
        <strain evidence="2 3">KCTC 33723</strain>
    </source>
</reference>
<dbReference type="AlphaFoldDB" id="A0A3G9IMA9"/>
<dbReference type="InterPro" id="IPR000408">
    <property type="entry name" value="Reg_chr_condens"/>
</dbReference>
<dbReference type="InterPro" id="IPR051553">
    <property type="entry name" value="Ran_GTPase-activating"/>
</dbReference>
<dbReference type="PANTHER" id="PTHR45982:SF1">
    <property type="entry name" value="REGULATOR OF CHROMOSOME CONDENSATION"/>
    <property type="match status" value="1"/>
</dbReference>
<proteinExistence type="predicted"/>
<dbReference type="RefSeq" id="WP_125653715.1">
    <property type="nucleotide sequence ID" value="NZ_AP019308.1"/>
</dbReference>
<dbReference type="GO" id="GO:0005085">
    <property type="term" value="F:guanyl-nucleotide exchange factor activity"/>
    <property type="evidence" value="ECO:0007669"/>
    <property type="project" value="TreeGrafter"/>
</dbReference>
<dbReference type="PROSITE" id="PS50012">
    <property type="entry name" value="RCC1_3"/>
    <property type="match status" value="2"/>
</dbReference>
<sequence>MSSALTVVLRSKLLTLLSLLSLMYIPISTAQAEGNVQRSTSFIKVEAGEFYSVGLREDGSVWTWGRNLYSELGLQEQMSVGAITAPVRLLGLDHIQVIATNNNGYQLAVKADGTVWEWGRATDSVKHGILPRQIPGLTGIVSVAAGSSIGIALREDGSVLEWARNQDSQVIAINPIIVPGLKDVTKLVIANGETAYAITQDGKVWYWNAATTDGKLKLTKPTMIKGLPPMVQVATSHGIDRKGQAWSWELGYSLQSDLKTTQLTVTKQPKKFHPELKLKEIRGGLNYSLLLTEKGDIYSYGFQFAGKEGKVSGISKVTTIAAGSYHNLAIDSLGRVWGWGADKWFETGNNPGTPEGMVYRPALMRDAITMKVNGEPLKSMFPAMMREDHTILTPLKDVARAFGGDVTVAVVDGYYAYTLQLEDKEITFHINDPEPYILINGNRVSITKDMISGTSGAILVTSSFWRLLGFHLTWDSAACELNIALDI</sequence>
<name>A0A3G9IMA9_9BACL</name>
<evidence type="ECO:0000313" key="3">
    <source>
        <dbReference type="Proteomes" id="UP000275368"/>
    </source>
</evidence>